<proteinExistence type="predicted"/>
<accession>A0AAE1U364</accession>
<protein>
    <submittedName>
        <fullName evidence="2">Uncharacterized protein</fullName>
    </submittedName>
</protein>
<gene>
    <name evidence="2" type="ORF">Pmani_023536</name>
</gene>
<organism evidence="2 3">
    <name type="scientific">Petrolisthes manimaculis</name>
    <dbReference type="NCBI Taxonomy" id="1843537"/>
    <lineage>
        <taxon>Eukaryota</taxon>
        <taxon>Metazoa</taxon>
        <taxon>Ecdysozoa</taxon>
        <taxon>Arthropoda</taxon>
        <taxon>Crustacea</taxon>
        <taxon>Multicrustacea</taxon>
        <taxon>Malacostraca</taxon>
        <taxon>Eumalacostraca</taxon>
        <taxon>Eucarida</taxon>
        <taxon>Decapoda</taxon>
        <taxon>Pleocyemata</taxon>
        <taxon>Anomura</taxon>
        <taxon>Galatheoidea</taxon>
        <taxon>Porcellanidae</taxon>
        <taxon>Petrolisthes</taxon>
    </lineage>
</organism>
<comment type="caution">
    <text evidence="2">The sequence shown here is derived from an EMBL/GenBank/DDBJ whole genome shotgun (WGS) entry which is preliminary data.</text>
</comment>
<evidence type="ECO:0000313" key="3">
    <source>
        <dbReference type="Proteomes" id="UP001292094"/>
    </source>
</evidence>
<name>A0AAE1U364_9EUCA</name>
<evidence type="ECO:0000313" key="2">
    <source>
        <dbReference type="EMBL" id="KAK4304520.1"/>
    </source>
</evidence>
<dbReference type="EMBL" id="JAWZYT010002413">
    <property type="protein sequence ID" value="KAK4304520.1"/>
    <property type="molecule type" value="Genomic_DNA"/>
</dbReference>
<sequence length="104" mass="11169">MQLVTSLALYSHTTLTPPQFTPVHPSQVPVHPSSPQSAPVHPSSVPVHPSPPQFSPSPPQSTPVHSQSTPSPPQHSLSSIHTATTFCKLGQFLMTSHHGKEKEM</sequence>
<dbReference type="Proteomes" id="UP001292094">
    <property type="component" value="Unassembled WGS sequence"/>
</dbReference>
<feature type="compositionally biased region" description="Low complexity" evidence="1">
    <location>
        <begin position="22"/>
        <end position="47"/>
    </location>
</feature>
<feature type="region of interest" description="Disordered" evidence="1">
    <location>
        <begin position="14"/>
        <end position="81"/>
    </location>
</feature>
<feature type="compositionally biased region" description="Pro residues" evidence="1">
    <location>
        <begin position="48"/>
        <end position="61"/>
    </location>
</feature>
<feature type="compositionally biased region" description="Low complexity" evidence="1">
    <location>
        <begin position="62"/>
        <end position="79"/>
    </location>
</feature>
<reference evidence="2" key="1">
    <citation type="submission" date="2023-11" db="EMBL/GenBank/DDBJ databases">
        <title>Genome assemblies of two species of porcelain crab, Petrolisthes cinctipes and Petrolisthes manimaculis (Anomura: Porcellanidae).</title>
        <authorList>
            <person name="Angst P."/>
        </authorList>
    </citation>
    <scope>NUCLEOTIDE SEQUENCE</scope>
    <source>
        <strain evidence="2">PB745_02</strain>
        <tissue evidence="2">Gill</tissue>
    </source>
</reference>
<keyword evidence="3" id="KW-1185">Reference proteome</keyword>
<evidence type="ECO:0000256" key="1">
    <source>
        <dbReference type="SAM" id="MobiDB-lite"/>
    </source>
</evidence>
<dbReference type="AlphaFoldDB" id="A0AAE1U364"/>